<evidence type="ECO:0000313" key="1">
    <source>
        <dbReference type="Proteomes" id="UP000095286"/>
    </source>
</evidence>
<organism evidence="1 2">
    <name type="scientific">Rhabditophanes sp. KR3021</name>
    <dbReference type="NCBI Taxonomy" id="114890"/>
    <lineage>
        <taxon>Eukaryota</taxon>
        <taxon>Metazoa</taxon>
        <taxon>Ecdysozoa</taxon>
        <taxon>Nematoda</taxon>
        <taxon>Chromadorea</taxon>
        <taxon>Rhabditida</taxon>
        <taxon>Tylenchina</taxon>
        <taxon>Panagrolaimomorpha</taxon>
        <taxon>Strongyloidoidea</taxon>
        <taxon>Alloionematidae</taxon>
        <taxon>Rhabditophanes</taxon>
    </lineage>
</organism>
<dbReference type="WBParaSite" id="RSKR_0001076900.1">
    <property type="protein sequence ID" value="RSKR_0001076900.1"/>
    <property type="gene ID" value="RSKR_0001076900"/>
</dbReference>
<accession>A0AC35UFT9</accession>
<proteinExistence type="predicted"/>
<name>A0AC35UFT9_9BILA</name>
<sequence length="346" mass="39204">MVHETVKISADEEQLYDRQIRLWGLDAQNKLRNASVLIIGVTGLGAEVAKTLILAGVYQVSLVDKDVVAAHEMESNFFISPEDVGKNRAEASFESLQKLNPLVKLTVENFDSLSDDDFLKSFELVIVLDQIYNLTKAINNKCRADNIKFQAGGVYGWIGYAFTDYNKKPFMVKKEIDIDCYDDSKTNGVNGDIPSIKVTDEPEMEEKQFEFTSYEETLNFVFDFKNMKASAKRKFPFRFPLIQACVQLGENEGPSALKETYETWLEQNGYADARLNIDDDKYKFYRMPQLGLATSVLGGMIGQQAISVVSQDSFKIKNFFIYSPDKDGGLVYDIPKQYKQFAATQQ</sequence>
<evidence type="ECO:0000313" key="2">
    <source>
        <dbReference type="WBParaSite" id="RSKR_0001076900.1"/>
    </source>
</evidence>
<dbReference type="Proteomes" id="UP000095286">
    <property type="component" value="Unplaced"/>
</dbReference>
<protein>
    <submittedName>
        <fullName evidence="2">ThiF domain-containing protein</fullName>
    </submittedName>
</protein>
<reference evidence="2" key="1">
    <citation type="submission" date="2016-11" db="UniProtKB">
        <authorList>
            <consortium name="WormBaseParasite"/>
        </authorList>
    </citation>
    <scope>IDENTIFICATION</scope>
    <source>
        <strain evidence="2">KR3021</strain>
    </source>
</reference>